<sequence length="240" mass="27393">MDHEEYQFRTAAIGGFSKQDVLDYIARANQEHQTRVERLEKELSQTGEERDKFRSRVEEAEGRNVELSAQVQKLTGELEELRTELESLRTAREEAEARRAEQESAAAALAEERDGLRRDLEKAQRAAAAYERIKDRTAGIELEAHCRAQAVEDAAQIQVDKAKQEVEQWAVKVQADYDQMRTDIAATISHASGELERVRRSMAQILTQFDQRDGDLKALLQRCEEAMGPRMPDPLPLEEK</sequence>
<reference evidence="2" key="1">
    <citation type="journal article" date="2021" name="PeerJ">
        <title>Extensive microbial diversity within the chicken gut microbiome revealed by metagenomics and culture.</title>
        <authorList>
            <person name="Gilroy R."/>
            <person name="Ravi A."/>
            <person name="Getino M."/>
            <person name="Pursley I."/>
            <person name="Horton D.L."/>
            <person name="Alikhan N.F."/>
            <person name="Baker D."/>
            <person name="Gharbi K."/>
            <person name="Hall N."/>
            <person name="Watson M."/>
            <person name="Adriaenssens E.M."/>
            <person name="Foster-Nyarko E."/>
            <person name="Jarju S."/>
            <person name="Secka A."/>
            <person name="Antonio M."/>
            <person name="Oren A."/>
            <person name="Chaudhuri R.R."/>
            <person name="La Ragione R."/>
            <person name="Hildebrand F."/>
            <person name="Pallen M.J."/>
        </authorList>
    </citation>
    <scope>NUCLEOTIDE SEQUENCE</scope>
    <source>
        <strain evidence="2">CHK189-11263</strain>
    </source>
</reference>
<dbReference type="Proteomes" id="UP000824208">
    <property type="component" value="Unassembled WGS sequence"/>
</dbReference>
<accession>A0A9D2MBL0</accession>
<evidence type="ECO:0000256" key="1">
    <source>
        <dbReference type="SAM" id="MobiDB-lite"/>
    </source>
</evidence>
<evidence type="ECO:0000313" key="3">
    <source>
        <dbReference type="Proteomes" id="UP000824208"/>
    </source>
</evidence>
<dbReference type="AlphaFoldDB" id="A0A9D2MBL0"/>
<feature type="region of interest" description="Disordered" evidence="1">
    <location>
        <begin position="38"/>
        <end position="61"/>
    </location>
</feature>
<proteinExistence type="predicted"/>
<dbReference type="EMBL" id="DWYC01000063">
    <property type="protein sequence ID" value="HJB57382.1"/>
    <property type="molecule type" value="Genomic_DNA"/>
</dbReference>
<protein>
    <submittedName>
        <fullName evidence="2">Uncharacterized protein</fullName>
    </submittedName>
</protein>
<dbReference type="Gene3D" id="1.10.287.1490">
    <property type="match status" value="1"/>
</dbReference>
<comment type="caution">
    <text evidence="2">The sequence shown here is derived from an EMBL/GenBank/DDBJ whole genome shotgun (WGS) entry which is preliminary data.</text>
</comment>
<dbReference type="SUPFAM" id="SSF90257">
    <property type="entry name" value="Myosin rod fragments"/>
    <property type="match status" value="1"/>
</dbReference>
<reference evidence="2" key="2">
    <citation type="submission" date="2021-04" db="EMBL/GenBank/DDBJ databases">
        <authorList>
            <person name="Gilroy R."/>
        </authorList>
    </citation>
    <scope>NUCLEOTIDE SEQUENCE</scope>
    <source>
        <strain evidence="2">CHK189-11263</strain>
    </source>
</reference>
<evidence type="ECO:0000313" key="2">
    <source>
        <dbReference type="EMBL" id="HJB57382.1"/>
    </source>
</evidence>
<gene>
    <name evidence="2" type="ORF">H9714_07515</name>
</gene>
<name>A0A9D2MBL0_9FIRM</name>
<organism evidence="2 3">
    <name type="scientific">Candidatus Flavonifractor intestinipullorum</name>
    <dbReference type="NCBI Taxonomy" id="2838587"/>
    <lineage>
        <taxon>Bacteria</taxon>
        <taxon>Bacillati</taxon>
        <taxon>Bacillota</taxon>
        <taxon>Clostridia</taxon>
        <taxon>Eubacteriales</taxon>
        <taxon>Oscillospiraceae</taxon>
        <taxon>Flavonifractor</taxon>
    </lineage>
</organism>